<accession>A0AA41X3J6</accession>
<protein>
    <submittedName>
        <fullName evidence="1">Alpha/beta hydrolase</fullName>
    </submittedName>
</protein>
<organism evidence="1 2">
    <name type="scientific">Ectobacillus ponti</name>
    <dbReference type="NCBI Taxonomy" id="2961894"/>
    <lineage>
        <taxon>Bacteria</taxon>
        <taxon>Bacillati</taxon>
        <taxon>Bacillota</taxon>
        <taxon>Bacilli</taxon>
        <taxon>Bacillales</taxon>
        <taxon>Bacillaceae</taxon>
        <taxon>Ectobacillus</taxon>
    </lineage>
</organism>
<evidence type="ECO:0000313" key="1">
    <source>
        <dbReference type="EMBL" id="MCP8968294.1"/>
    </source>
</evidence>
<sequence>MEIRERYFFLEQEPCVIHLPEKPNGFGVLLIGDVNYSIENGTSSWVQHPGKSLLLEELRRAGYTVFSSNLYGRHWGSDKALRLAKRLYHIVMKKEILNEQIHIVAEGMGALTALELMSEMSSSIRSAVLLNPCLDLPLHIGLEREHKFFYKRLLRELQEAYGVSEEELADAVACKSYHHHPSCVPVKLFVPTHERKERKTIHRDFEAKRLQEGCDVSLSFHLQDARVKLANSIVQFFRRYEGSL</sequence>
<dbReference type="RefSeq" id="WP_254758209.1">
    <property type="nucleotide sequence ID" value="NZ_JANCLT010000003.1"/>
</dbReference>
<dbReference type="InterPro" id="IPR029058">
    <property type="entry name" value="AB_hydrolase_fold"/>
</dbReference>
<evidence type="ECO:0000313" key="2">
    <source>
        <dbReference type="Proteomes" id="UP001156102"/>
    </source>
</evidence>
<proteinExistence type="predicted"/>
<comment type="caution">
    <text evidence="1">The sequence shown here is derived from an EMBL/GenBank/DDBJ whole genome shotgun (WGS) entry which is preliminary data.</text>
</comment>
<dbReference type="SUPFAM" id="SSF53474">
    <property type="entry name" value="alpha/beta-Hydrolases"/>
    <property type="match status" value="1"/>
</dbReference>
<dbReference type="AlphaFoldDB" id="A0AA41X3J6"/>
<keyword evidence="2" id="KW-1185">Reference proteome</keyword>
<gene>
    <name evidence="1" type="ORF">NK662_07035</name>
</gene>
<dbReference type="Gene3D" id="3.40.50.1820">
    <property type="entry name" value="alpha/beta hydrolase"/>
    <property type="match status" value="1"/>
</dbReference>
<dbReference type="EMBL" id="JANCLT010000003">
    <property type="protein sequence ID" value="MCP8968294.1"/>
    <property type="molecule type" value="Genomic_DNA"/>
</dbReference>
<reference evidence="1" key="1">
    <citation type="submission" date="2022-07" db="EMBL/GenBank/DDBJ databases">
        <authorList>
            <person name="Li W.-J."/>
            <person name="Deng Q.-Q."/>
        </authorList>
    </citation>
    <scope>NUCLEOTIDE SEQUENCE</scope>
    <source>
        <strain evidence="1">SYSU M60031</strain>
    </source>
</reference>
<dbReference type="Proteomes" id="UP001156102">
    <property type="component" value="Unassembled WGS sequence"/>
</dbReference>
<keyword evidence="1" id="KW-0378">Hydrolase</keyword>
<dbReference type="GO" id="GO:0016787">
    <property type="term" value="F:hydrolase activity"/>
    <property type="evidence" value="ECO:0007669"/>
    <property type="project" value="UniProtKB-KW"/>
</dbReference>
<name>A0AA41X3J6_9BACI</name>